<dbReference type="Gene3D" id="3.30.160.170">
    <property type="entry name" value="FlaG-like"/>
    <property type="match status" value="1"/>
</dbReference>
<dbReference type="Pfam" id="PF03646">
    <property type="entry name" value="FlaG"/>
    <property type="match status" value="1"/>
</dbReference>
<keyword evidence="1" id="KW-0969">Cilium</keyword>
<proteinExistence type="predicted"/>
<protein>
    <submittedName>
        <fullName evidence="1">Flagellar biosynthesis protein FlaG</fullName>
    </submittedName>
</protein>
<organism evidence="1 2">
    <name type="scientific">Pseudomonas fragi</name>
    <dbReference type="NCBI Taxonomy" id="296"/>
    <lineage>
        <taxon>Bacteria</taxon>
        <taxon>Pseudomonadati</taxon>
        <taxon>Pseudomonadota</taxon>
        <taxon>Gammaproteobacteria</taxon>
        <taxon>Pseudomonadales</taxon>
        <taxon>Pseudomonadaceae</taxon>
        <taxon>Pseudomonas</taxon>
    </lineage>
</organism>
<accession>A0A266LYB9</accession>
<dbReference type="InterPro" id="IPR035924">
    <property type="entry name" value="FlaG-like_sf"/>
</dbReference>
<dbReference type="SUPFAM" id="SSF160214">
    <property type="entry name" value="FlaG-like"/>
    <property type="match status" value="1"/>
</dbReference>
<dbReference type="EMBL" id="NQKL01000005">
    <property type="protein sequence ID" value="OZY42387.1"/>
    <property type="molecule type" value="Genomic_DNA"/>
</dbReference>
<keyword evidence="1" id="KW-0966">Cell projection</keyword>
<sequence length="116" mass="12117">MDISIKLNSVYPSAAGLASPASAPVATTQAVAASEPLAGMPPERAELEKAVSDIQEFAQSNQRKLDFSIDDTTGVMVVKVIAADSGEVIRQLPSEVALKLAQNLADPHSLLFQGKA</sequence>
<dbReference type="Proteomes" id="UP000216113">
    <property type="component" value="Unassembled WGS sequence"/>
</dbReference>
<evidence type="ECO:0000313" key="1">
    <source>
        <dbReference type="EMBL" id="OZY42387.1"/>
    </source>
</evidence>
<gene>
    <name evidence="1" type="ORF">CJF43_08265</name>
</gene>
<reference evidence="1 2" key="1">
    <citation type="submission" date="2017-08" db="EMBL/GenBank/DDBJ databases">
        <title>Genomic and metabolic characterisation of spoilage-associated Pseudomonas species.</title>
        <authorList>
            <person name="Stanborough T."/>
            <person name="Fegan N."/>
            <person name="Powell S.M."/>
            <person name="Singh T."/>
            <person name="Tamplin M.L."/>
            <person name="Chandry P.S."/>
        </authorList>
    </citation>
    <scope>NUCLEOTIDE SEQUENCE [LARGE SCALE GENOMIC DNA]</scope>
    <source>
        <strain evidence="1 2">F1820</strain>
    </source>
</reference>
<comment type="caution">
    <text evidence="1">The sequence shown here is derived from an EMBL/GenBank/DDBJ whole genome shotgun (WGS) entry which is preliminary data.</text>
</comment>
<dbReference type="AlphaFoldDB" id="A0A266LYB9"/>
<keyword evidence="1" id="KW-0282">Flagellum</keyword>
<name>A0A266LYB9_PSEFR</name>
<dbReference type="PANTHER" id="PTHR37166">
    <property type="entry name" value="PROTEIN FLAG"/>
    <property type="match status" value="1"/>
</dbReference>
<evidence type="ECO:0000313" key="2">
    <source>
        <dbReference type="Proteomes" id="UP000216113"/>
    </source>
</evidence>
<dbReference type="InterPro" id="IPR005186">
    <property type="entry name" value="FlaG"/>
</dbReference>
<dbReference type="PANTHER" id="PTHR37166:SF1">
    <property type="entry name" value="PROTEIN FLAG"/>
    <property type="match status" value="1"/>
</dbReference>
<dbReference type="RefSeq" id="WP_095028748.1">
    <property type="nucleotide sequence ID" value="NZ_NQKL01000005.1"/>
</dbReference>